<dbReference type="AlphaFoldDB" id="A0A804ID94"/>
<dbReference type="Proteomes" id="UP000012960">
    <property type="component" value="Unplaced"/>
</dbReference>
<proteinExistence type="predicted"/>
<dbReference type="Gramene" id="Ma03_t17710.1">
    <property type="protein sequence ID" value="Ma03_p17710.1"/>
    <property type="gene ID" value="Ma03_g17710"/>
</dbReference>
<dbReference type="InParanoid" id="A0A804ID94"/>
<dbReference type="EnsemblPlants" id="Ma03_t17710.1">
    <property type="protein sequence ID" value="Ma03_p17710.1"/>
    <property type="gene ID" value="Ma03_g17710"/>
</dbReference>
<reference evidence="1" key="1">
    <citation type="submission" date="2021-05" db="UniProtKB">
        <authorList>
            <consortium name="EnsemblPlants"/>
        </authorList>
    </citation>
    <scope>IDENTIFICATION</scope>
    <source>
        <strain evidence="1">subsp. malaccensis</strain>
    </source>
</reference>
<organism evidence="1 2">
    <name type="scientific">Musa acuminata subsp. malaccensis</name>
    <name type="common">Wild banana</name>
    <name type="synonym">Musa malaccensis</name>
    <dbReference type="NCBI Taxonomy" id="214687"/>
    <lineage>
        <taxon>Eukaryota</taxon>
        <taxon>Viridiplantae</taxon>
        <taxon>Streptophyta</taxon>
        <taxon>Embryophyta</taxon>
        <taxon>Tracheophyta</taxon>
        <taxon>Spermatophyta</taxon>
        <taxon>Magnoliopsida</taxon>
        <taxon>Liliopsida</taxon>
        <taxon>Zingiberales</taxon>
        <taxon>Musaceae</taxon>
        <taxon>Musa</taxon>
    </lineage>
</organism>
<accession>A0A804ID94</accession>
<keyword evidence="2" id="KW-1185">Reference proteome</keyword>
<evidence type="ECO:0000313" key="1">
    <source>
        <dbReference type="EnsemblPlants" id="Ma03_p17710.1"/>
    </source>
</evidence>
<protein>
    <submittedName>
        <fullName evidence="1">Uncharacterized protein</fullName>
    </submittedName>
</protein>
<sequence>MGLGLPSATKSHSILLRSVELIPKAKAIMSNNNSSVQSRLLSPL</sequence>
<evidence type="ECO:0000313" key="2">
    <source>
        <dbReference type="Proteomes" id="UP000012960"/>
    </source>
</evidence>
<name>A0A804ID94_MUSAM</name>